<proteinExistence type="predicted"/>
<evidence type="ECO:0000256" key="1">
    <source>
        <dbReference type="ARBA" id="ARBA00023002"/>
    </source>
</evidence>
<dbReference type="Gene3D" id="2.30.110.10">
    <property type="entry name" value="Electron Transport, Fmn-binding Protein, Chain A"/>
    <property type="match status" value="1"/>
</dbReference>
<dbReference type="EMBL" id="WLVL01000028">
    <property type="protein sequence ID" value="MTB71967.1"/>
    <property type="molecule type" value="Genomic_DNA"/>
</dbReference>
<dbReference type="Pfam" id="PF01243">
    <property type="entry name" value="PNPOx_N"/>
    <property type="match status" value="1"/>
</dbReference>
<reference evidence="3 4" key="1">
    <citation type="submission" date="2019-11" db="EMBL/GenBank/DDBJ databases">
        <title>Whole genome sequencing identifies a novel species of the genus Arsenicicoccus isolated from human blood.</title>
        <authorList>
            <person name="Jeong J.H."/>
            <person name="Kweon O.J."/>
            <person name="Kim H.R."/>
            <person name="Kim T.-H."/>
            <person name="Ha S.-M."/>
            <person name="Lee M.-K."/>
        </authorList>
    </citation>
    <scope>NUCLEOTIDE SEQUENCE [LARGE SCALE GENOMIC DNA]</scope>
    <source>
        <strain evidence="3 4">MKL-02</strain>
    </source>
</reference>
<dbReference type="InterPro" id="IPR019965">
    <property type="entry name" value="PPOX_F420-dep_Rv2061_put"/>
</dbReference>
<keyword evidence="4" id="KW-1185">Reference proteome</keyword>
<dbReference type="GO" id="GO:0070967">
    <property type="term" value="F:coenzyme F420 binding"/>
    <property type="evidence" value="ECO:0007669"/>
    <property type="project" value="TreeGrafter"/>
</dbReference>
<dbReference type="PANTHER" id="PTHR35176">
    <property type="entry name" value="HEME OXYGENASE HI_0854-RELATED"/>
    <property type="match status" value="1"/>
</dbReference>
<organism evidence="3 4">
    <name type="scientific">Arsenicicoccus cauae</name>
    <dbReference type="NCBI Taxonomy" id="2663847"/>
    <lineage>
        <taxon>Bacteria</taxon>
        <taxon>Bacillati</taxon>
        <taxon>Actinomycetota</taxon>
        <taxon>Actinomycetes</taxon>
        <taxon>Micrococcales</taxon>
        <taxon>Intrasporangiaceae</taxon>
        <taxon>Arsenicicoccus</taxon>
    </lineage>
</organism>
<dbReference type="NCBIfam" id="TIGR03666">
    <property type="entry name" value="Rv2061_F420"/>
    <property type="match status" value="1"/>
</dbReference>
<feature type="domain" description="Pyridoxamine 5'-phosphate oxidase N-terminal" evidence="2">
    <location>
        <begin position="7"/>
        <end position="113"/>
    </location>
</feature>
<evidence type="ECO:0000313" key="3">
    <source>
        <dbReference type="EMBL" id="MTB71967.1"/>
    </source>
</evidence>
<dbReference type="InterPro" id="IPR052019">
    <property type="entry name" value="F420H2_bilvrd_red/Heme_oxyg"/>
</dbReference>
<dbReference type="EC" id="1.-.-.-" evidence="3"/>
<name>A0A6I3IE64_9MICO</name>
<gene>
    <name evidence="3" type="ORF">GGG17_08285</name>
</gene>
<keyword evidence="1 3" id="KW-0560">Oxidoreductase</keyword>
<protein>
    <submittedName>
        <fullName evidence="3">PPOX class F420-dependent oxidoreductase</fullName>
        <ecNumber evidence="3">1.-.-.-</ecNumber>
    </submittedName>
</protein>
<dbReference type="Proteomes" id="UP000431092">
    <property type="component" value="Unassembled WGS sequence"/>
</dbReference>
<evidence type="ECO:0000313" key="4">
    <source>
        <dbReference type="Proteomes" id="UP000431092"/>
    </source>
</evidence>
<evidence type="ECO:0000259" key="2">
    <source>
        <dbReference type="Pfam" id="PF01243"/>
    </source>
</evidence>
<dbReference type="SUPFAM" id="SSF50475">
    <property type="entry name" value="FMN-binding split barrel"/>
    <property type="match status" value="1"/>
</dbReference>
<dbReference type="GO" id="GO:0005829">
    <property type="term" value="C:cytosol"/>
    <property type="evidence" value="ECO:0007669"/>
    <property type="project" value="TreeGrafter"/>
</dbReference>
<dbReference type="PANTHER" id="PTHR35176:SF11">
    <property type="entry name" value="PYRIDOXAMINE 5'-PHOSPHATE OXIDASE FAMILY PROTEIN"/>
    <property type="match status" value="1"/>
</dbReference>
<comment type="caution">
    <text evidence="3">The sequence shown here is derived from an EMBL/GenBank/DDBJ whole genome shotgun (WGS) entry which is preliminary data.</text>
</comment>
<dbReference type="AlphaFoldDB" id="A0A6I3IE64"/>
<dbReference type="GO" id="GO:0016627">
    <property type="term" value="F:oxidoreductase activity, acting on the CH-CH group of donors"/>
    <property type="evidence" value="ECO:0007669"/>
    <property type="project" value="TreeGrafter"/>
</dbReference>
<sequence>MTTLTALGHERFVSLTTFRRNGEGVATPVWVARDGDALVVITPEGTGKLRRLRRDDRVTLRPCDRRGRVAPDAPTVEARATVHDDPWTVQRVMSTMAAKYGLEFKAFMLVERIIKRGNPSRIVIDIR</sequence>
<accession>A0A6I3IE64</accession>
<dbReference type="RefSeq" id="WP_154593253.1">
    <property type="nucleotide sequence ID" value="NZ_WLVL01000028.1"/>
</dbReference>
<dbReference type="InterPro" id="IPR011576">
    <property type="entry name" value="Pyridox_Oxase_N"/>
</dbReference>
<dbReference type="InterPro" id="IPR012349">
    <property type="entry name" value="Split_barrel_FMN-bd"/>
</dbReference>